<evidence type="ECO:0000256" key="1">
    <source>
        <dbReference type="ARBA" id="ARBA00022723"/>
    </source>
</evidence>
<keyword evidence="2" id="KW-0862">Zinc</keyword>
<accession>A0A2S8SXP1</accession>
<evidence type="ECO:0000259" key="6">
    <source>
        <dbReference type="Pfam" id="PF21621"/>
    </source>
</evidence>
<dbReference type="InterPro" id="IPR049071">
    <property type="entry name" value="MPI_cupin_dom"/>
</dbReference>
<dbReference type="PANTHER" id="PTHR42742:SF3">
    <property type="entry name" value="FRUCTOKINASE"/>
    <property type="match status" value="1"/>
</dbReference>
<dbReference type="SUPFAM" id="SSF51182">
    <property type="entry name" value="RmlC-like cupins"/>
    <property type="match status" value="1"/>
</dbReference>
<feature type="domain" description="Phosphomannose isomerase type I catalytic" evidence="5">
    <location>
        <begin position="6"/>
        <end position="112"/>
    </location>
</feature>
<dbReference type="CDD" id="cd07010">
    <property type="entry name" value="cupin_PMI_type_I_N_bac"/>
    <property type="match status" value="1"/>
</dbReference>
<dbReference type="InterPro" id="IPR014710">
    <property type="entry name" value="RmlC-like_jellyroll"/>
</dbReference>
<feature type="domain" description="Mannose-6-phosphate isomerase cupin" evidence="6">
    <location>
        <begin position="249"/>
        <end position="312"/>
    </location>
</feature>
<protein>
    <recommendedName>
        <fullName evidence="3">Phosphohexomutase</fullName>
    </recommendedName>
    <alternativeName>
        <fullName evidence="4">Phosphomannose isomerase</fullName>
    </alternativeName>
</protein>
<keyword evidence="8" id="KW-1185">Reference proteome</keyword>
<dbReference type="OrthoDB" id="9808275at2"/>
<evidence type="ECO:0000259" key="5">
    <source>
        <dbReference type="Pfam" id="PF20511"/>
    </source>
</evidence>
<reference evidence="7 8" key="1">
    <citation type="journal article" date="2018" name="Syst. Appl. Microbiol.">
        <title>Abditibacterium utsteinense sp. nov., the first cultivated member of candidate phylum FBP, isolated from ice-free Antarctic soil samples.</title>
        <authorList>
            <person name="Tahon G."/>
            <person name="Tytgat B."/>
            <person name="Lebbe L."/>
            <person name="Carlier A."/>
            <person name="Willems A."/>
        </authorList>
    </citation>
    <scope>NUCLEOTIDE SEQUENCE [LARGE SCALE GENOMIC DNA]</scope>
    <source>
        <strain evidence="7 8">LMG 29911</strain>
    </source>
</reference>
<dbReference type="InParanoid" id="A0A2S8SXP1"/>
<dbReference type="InterPro" id="IPR046457">
    <property type="entry name" value="PMI_typeI_cat"/>
</dbReference>
<dbReference type="GO" id="GO:0008270">
    <property type="term" value="F:zinc ion binding"/>
    <property type="evidence" value="ECO:0007669"/>
    <property type="project" value="InterPro"/>
</dbReference>
<dbReference type="Pfam" id="PF20511">
    <property type="entry name" value="PMI_typeI_cat"/>
    <property type="match status" value="1"/>
</dbReference>
<dbReference type="InterPro" id="IPR051804">
    <property type="entry name" value="Carb_Metab_Reg_Kinase/Isom"/>
</dbReference>
<dbReference type="Proteomes" id="UP000237684">
    <property type="component" value="Unassembled WGS sequence"/>
</dbReference>
<dbReference type="InterPro" id="IPR011051">
    <property type="entry name" value="RmlC_Cupin_sf"/>
</dbReference>
<evidence type="ECO:0000313" key="7">
    <source>
        <dbReference type="EMBL" id="PQV65561.1"/>
    </source>
</evidence>
<gene>
    <name evidence="7" type="ORF">B1R32_101304</name>
</gene>
<dbReference type="Gene3D" id="2.60.120.10">
    <property type="entry name" value="Jelly Rolls"/>
    <property type="match status" value="2"/>
</dbReference>
<organism evidence="7 8">
    <name type="scientific">Abditibacterium utsteinense</name>
    <dbReference type="NCBI Taxonomy" id="1960156"/>
    <lineage>
        <taxon>Bacteria</taxon>
        <taxon>Pseudomonadati</taxon>
        <taxon>Abditibacteriota</taxon>
        <taxon>Abditibacteriia</taxon>
        <taxon>Abditibacteriales</taxon>
        <taxon>Abditibacteriaceae</taxon>
        <taxon>Abditibacterium</taxon>
    </lineage>
</organism>
<dbReference type="GO" id="GO:0004476">
    <property type="term" value="F:mannose-6-phosphate isomerase activity"/>
    <property type="evidence" value="ECO:0007669"/>
    <property type="project" value="InterPro"/>
</dbReference>
<dbReference type="PANTHER" id="PTHR42742">
    <property type="entry name" value="TRANSCRIPTIONAL REPRESSOR MPRA"/>
    <property type="match status" value="1"/>
</dbReference>
<proteinExistence type="predicted"/>
<evidence type="ECO:0000313" key="8">
    <source>
        <dbReference type="Proteomes" id="UP000237684"/>
    </source>
</evidence>
<evidence type="ECO:0000256" key="3">
    <source>
        <dbReference type="ARBA" id="ARBA00029741"/>
    </source>
</evidence>
<evidence type="ECO:0000256" key="2">
    <source>
        <dbReference type="ARBA" id="ARBA00022833"/>
    </source>
</evidence>
<keyword evidence="1" id="KW-0479">Metal-binding</keyword>
<dbReference type="RefSeq" id="WP_123580249.1">
    <property type="nucleotide sequence ID" value="NZ_NIGF01000001.1"/>
</dbReference>
<name>A0A2S8SXP1_9BACT</name>
<dbReference type="AlphaFoldDB" id="A0A2S8SXP1"/>
<keyword evidence="7" id="KW-0413">Isomerase</keyword>
<sequence>MLYPLKFKPFLKHYPYGGRRFAQVLEMDVPHDRDIAESWEISDHGQEQSIVVNGPLAGRTLRSLMEEFKGELVGEGIYAQYGDYFPLLVKFLDCDKRLPAHMHPDDETARALGVDKAGKAEAWYIVRADATAEAYCSALSGLTSEKFAAAIQSGDTYDGVMKKIPTRTGDTYYVPSGRLHGLDAGNLAFEIQQNSDAGFGWDWAGFVEAGVVPAADAEKHKSLAVEHASYEDGPQEQTKEITLVEDDDERTFCCACRYFVLERLKIRGKTAFGDTSPRFNTFTLINGAAIFEANGEEVFAKRGESLLIPAGVSVSIAPNSLANGGEVEILRCYVPDLKRDVVDFLRESGIDDKSIAWLGSYGKGNDLLPLLGLAQDLFNVGVEERHEAAVEHRASDIRA</sequence>
<evidence type="ECO:0000256" key="4">
    <source>
        <dbReference type="ARBA" id="ARBA00030762"/>
    </source>
</evidence>
<dbReference type="Pfam" id="PF21621">
    <property type="entry name" value="MPI_cupin_dom"/>
    <property type="match status" value="1"/>
</dbReference>
<dbReference type="EMBL" id="NIGF01000001">
    <property type="protein sequence ID" value="PQV65561.1"/>
    <property type="molecule type" value="Genomic_DNA"/>
</dbReference>
<comment type="caution">
    <text evidence="7">The sequence shown here is derived from an EMBL/GenBank/DDBJ whole genome shotgun (WGS) entry which is preliminary data.</text>
</comment>